<sequence>MCFRPESGMCSIGKNYIIEEELAEGSFGKVYLGKDIRTGRKVAVKEYIKKEVEAIPLLKESVKIEVSVMRSTNHTNIIKLEDYIEGDKHMYLVMEYASGGPLESVYDPYRTFSEPTCRRYFKQTFAALNHMHKVGIQHGDLQLANICTNDNDQIRLCDFGLSRYFKPNELLTGFRGNSLYAMPESLLGESYRGPEVDLWSLGCCLYALLAGRLPFLGAKQAMMGQFLIPLDELEISNPCKDLIINILNPDRRKRYTSEDVQNHQWIQGSPSSP</sequence>
<dbReference type="AlphaFoldDB" id="A0AAW2YRE2"/>
<evidence type="ECO:0000256" key="1">
    <source>
        <dbReference type="ARBA" id="ARBA00022527"/>
    </source>
</evidence>
<dbReference type="GO" id="GO:0004674">
    <property type="term" value="F:protein serine/threonine kinase activity"/>
    <property type="evidence" value="ECO:0007669"/>
    <property type="project" value="UniProtKB-KW"/>
</dbReference>
<evidence type="ECO:0000256" key="5">
    <source>
        <dbReference type="ARBA" id="ARBA00022840"/>
    </source>
</evidence>
<evidence type="ECO:0000256" key="4">
    <source>
        <dbReference type="ARBA" id="ARBA00022777"/>
    </source>
</evidence>
<dbReference type="InterPro" id="IPR000719">
    <property type="entry name" value="Prot_kinase_dom"/>
</dbReference>
<reference evidence="7 8" key="1">
    <citation type="submission" date="2024-03" db="EMBL/GenBank/DDBJ databases">
        <title>The Acrasis kona genome and developmental transcriptomes reveal deep origins of eukaryotic multicellular pathways.</title>
        <authorList>
            <person name="Sheikh S."/>
            <person name="Fu C.-J."/>
            <person name="Brown M.W."/>
            <person name="Baldauf S.L."/>
        </authorList>
    </citation>
    <scope>NUCLEOTIDE SEQUENCE [LARGE SCALE GENOMIC DNA]</scope>
    <source>
        <strain evidence="7 8">ATCC MYA-3509</strain>
    </source>
</reference>
<dbReference type="PROSITE" id="PS50011">
    <property type="entry name" value="PROTEIN_KINASE_DOM"/>
    <property type="match status" value="1"/>
</dbReference>
<dbReference type="Gene3D" id="1.10.510.10">
    <property type="entry name" value="Transferase(Phosphotransferase) domain 1"/>
    <property type="match status" value="1"/>
</dbReference>
<keyword evidence="3" id="KW-0547">Nucleotide-binding</keyword>
<gene>
    <name evidence="7" type="ORF">AKO1_007593</name>
</gene>
<keyword evidence="4 7" id="KW-0418">Kinase</keyword>
<protein>
    <submittedName>
        <fullName evidence="7">NUAK family SNF1-like kinase</fullName>
    </submittedName>
</protein>
<feature type="domain" description="Protein kinase" evidence="6">
    <location>
        <begin position="16"/>
        <end position="266"/>
    </location>
</feature>
<evidence type="ECO:0000259" key="6">
    <source>
        <dbReference type="PROSITE" id="PS50011"/>
    </source>
</evidence>
<dbReference type="FunFam" id="3.30.200.20:FF:000042">
    <property type="entry name" value="Aurora kinase A"/>
    <property type="match status" value="1"/>
</dbReference>
<dbReference type="PANTHER" id="PTHR24346">
    <property type="entry name" value="MAP/MICROTUBULE AFFINITY-REGULATING KINASE"/>
    <property type="match status" value="1"/>
</dbReference>
<keyword evidence="8" id="KW-1185">Reference proteome</keyword>
<name>A0AAW2YRE2_9EUKA</name>
<organism evidence="7 8">
    <name type="scientific">Acrasis kona</name>
    <dbReference type="NCBI Taxonomy" id="1008807"/>
    <lineage>
        <taxon>Eukaryota</taxon>
        <taxon>Discoba</taxon>
        <taxon>Heterolobosea</taxon>
        <taxon>Tetramitia</taxon>
        <taxon>Eutetramitia</taxon>
        <taxon>Acrasidae</taxon>
        <taxon>Acrasis</taxon>
    </lineage>
</organism>
<accession>A0AAW2YRE2</accession>
<dbReference type="InterPro" id="IPR011009">
    <property type="entry name" value="Kinase-like_dom_sf"/>
</dbReference>
<comment type="caution">
    <text evidence="7">The sequence shown here is derived from an EMBL/GenBank/DDBJ whole genome shotgun (WGS) entry which is preliminary data.</text>
</comment>
<evidence type="ECO:0000256" key="2">
    <source>
        <dbReference type="ARBA" id="ARBA00022679"/>
    </source>
</evidence>
<dbReference type="PANTHER" id="PTHR24346:SF82">
    <property type="entry name" value="KP78A-RELATED"/>
    <property type="match status" value="1"/>
</dbReference>
<proteinExistence type="predicted"/>
<dbReference type="GO" id="GO:0005737">
    <property type="term" value="C:cytoplasm"/>
    <property type="evidence" value="ECO:0007669"/>
    <property type="project" value="TreeGrafter"/>
</dbReference>
<evidence type="ECO:0000313" key="8">
    <source>
        <dbReference type="Proteomes" id="UP001431209"/>
    </source>
</evidence>
<dbReference type="FunFam" id="1.10.510.10:FF:000571">
    <property type="entry name" value="Maternal embryonic leucine zipper kinase"/>
    <property type="match status" value="1"/>
</dbReference>
<dbReference type="Pfam" id="PF00069">
    <property type="entry name" value="Pkinase"/>
    <property type="match status" value="1"/>
</dbReference>
<keyword evidence="1" id="KW-0723">Serine/threonine-protein kinase</keyword>
<keyword evidence="2" id="KW-0808">Transferase</keyword>
<evidence type="ECO:0000313" key="7">
    <source>
        <dbReference type="EMBL" id="KAL0479385.1"/>
    </source>
</evidence>
<dbReference type="GO" id="GO:0035556">
    <property type="term" value="P:intracellular signal transduction"/>
    <property type="evidence" value="ECO:0007669"/>
    <property type="project" value="TreeGrafter"/>
</dbReference>
<dbReference type="SUPFAM" id="SSF56112">
    <property type="entry name" value="Protein kinase-like (PK-like)"/>
    <property type="match status" value="1"/>
</dbReference>
<dbReference type="GO" id="GO:0005524">
    <property type="term" value="F:ATP binding"/>
    <property type="evidence" value="ECO:0007669"/>
    <property type="project" value="UniProtKB-KW"/>
</dbReference>
<dbReference type="EMBL" id="JAOPGA020000552">
    <property type="protein sequence ID" value="KAL0479385.1"/>
    <property type="molecule type" value="Genomic_DNA"/>
</dbReference>
<keyword evidence="5" id="KW-0067">ATP-binding</keyword>
<dbReference type="Proteomes" id="UP001431209">
    <property type="component" value="Unassembled WGS sequence"/>
</dbReference>
<evidence type="ECO:0000256" key="3">
    <source>
        <dbReference type="ARBA" id="ARBA00022741"/>
    </source>
</evidence>